<dbReference type="Pfam" id="PF13628">
    <property type="entry name" value="DUF4142"/>
    <property type="match status" value="1"/>
</dbReference>
<accession>A0ABY7NJZ8</accession>
<evidence type="ECO:0000313" key="4">
    <source>
        <dbReference type="Proteomes" id="UP001210865"/>
    </source>
</evidence>
<sequence length="210" mass="22306">MKLSGSVGGVRHTVRIGSRMKQPILLASAFALLAFAAPVSAQDPTSMTGSMTAADVGASPMTSTSAADYVKLAADGDNYEIQSSKLAEMRSKRADVKAFAKQMITDHMQTSKSLMAALNNADRKIAPPSSILSTANMSKIQLLKQAPRASFDDLYLQQQLQAHQMAWSVHKGYAKTGTDPALKQVASTAVPVVEMHLQHLKAMAGAMSAN</sequence>
<feature type="signal peptide" evidence="1">
    <location>
        <begin position="1"/>
        <end position="41"/>
    </location>
</feature>
<keyword evidence="1" id="KW-0732">Signal</keyword>
<evidence type="ECO:0000259" key="2">
    <source>
        <dbReference type="Pfam" id="PF13628"/>
    </source>
</evidence>
<dbReference type="EMBL" id="CP115174">
    <property type="protein sequence ID" value="WBO21572.1"/>
    <property type="molecule type" value="Genomic_DNA"/>
</dbReference>
<dbReference type="Proteomes" id="UP001210865">
    <property type="component" value="Chromosome"/>
</dbReference>
<dbReference type="PANTHER" id="PTHR38593">
    <property type="entry name" value="BLR2558 PROTEIN"/>
    <property type="match status" value="1"/>
</dbReference>
<name>A0ABY7NJZ8_9SPHN</name>
<dbReference type="PANTHER" id="PTHR38593:SF1">
    <property type="entry name" value="BLR2558 PROTEIN"/>
    <property type="match status" value="1"/>
</dbReference>
<feature type="domain" description="DUF4142" evidence="2">
    <location>
        <begin position="66"/>
        <end position="203"/>
    </location>
</feature>
<reference evidence="3 4" key="1">
    <citation type="submission" date="2022-12" db="EMBL/GenBank/DDBJ databases">
        <title>Sphingomonas abieness sp. nov., an endophytic bacterium isolated from Abies koreana.</title>
        <authorList>
            <person name="Jiang L."/>
            <person name="Lee J."/>
        </authorList>
    </citation>
    <scope>NUCLEOTIDE SEQUENCE [LARGE SCALE GENOMIC DNA]</scope>
    <source>
        <strain evidence="4">PAMB 00755</strain>
    </source>
</reference>
<proteinExistence type="predicted"/>
<keyword evidence="4" id="KW-1185">Reference proteome</keyword>
<evidence type="ECO:0000256" key="1">
    <source>
        <dbReference type="SAM" id="SignalP"/>
    </source>
</evidence>
<feature type="chain" id="PRO_5046211751" evidence="1">
    <location>
        <begin position="42"/>
        <end position="210"/>
    </location>
</feature>
<dbReference type="InterPro" id="IPR012347">
    <property type="entry name" value="Ferritin-like"/>
</dbReference>
<organism evidence="3 4">
    <name type="scientific">Sphingomonas abietis</name>
    <dbReference type="NCBI Taxonomy" id="3012344"/>
    <lineage>
        <taxon>Bacteria</taxon>
        <taxon>Pseudomonadati</taxon>
        <taxon>Pseudomonadota</taxon>
        <taxon>Alphaproteobacteria</taxon>
        <taxon>Sphingomonadales</taxon>
        <taxon>Sphingomonadaceae</taxon>
        <taxon>Sphingomonas</taxon>
    </lineage>
</organism>
<dbReference type="Gene3D" id="1.20.1260.10">
    <property type="match status" value="1"/>
</dbReference>
<gene>
    <name evidence="3" type="ORF">PBT88_15505</name>
</gene>
<dbReference type="InterPro" id="IPR025419">
    <property type="entry name" value="DUF4142"/>
</dbReference>
<dbReference type="RefSeq" id="WP_270076220.1">
    <property type="nucleotide sequence ID" value="NZ_CP115174.1"/>
</dbReference>
<evidence type="ECO:0000313" key="3">
    <source>
        <dbReference type="EMBL" id="WBO21572.1"/>
    </source>
</evidence>
<protein>
    <submittedName>
        <fullName evidence="3">DUF4142 domain-containing protein</fullName>
    </submittedName>
</protein>